<organism evidence="2 3">
    <name type="scientific">Stigmatella aurantiaca (strain DW4/3-1)</name>
    <dbReference type="NCBI Taxonomy" id="378806"/>
    <lineage>
        <taxon>Bacteria</taxon>
        <taxon>Pseudomonadati</taxon>
        <taxon>Myxococcota</taxon>
        <taxon>Myxococcia</taxon>
        <taxon>Myxococcales</taxon>
        <taxon>Cystobacterineae</taxon>
        <taxon>Archangiaceae</taxon>
        <taxon>Stigmatella</taxon>
    </lineage>
</organism>
<feature type="region of interest" description="Disordered" evidence="1">
    <location>
        <begin position="1"/>
        <end position="33"/>
    </location>
</feature>
<dbReference type="Proteomes" id="UP000032702">
    <property type="component" value="Unassembled WGS sequence"/>
</dbReference>
<gene>
    <name evidence="2" type="ORF">STIAU_4063</name>
</gene>
<sequence length="54" mass="5909">MRSQPIPELELERRGGGVQEARAPVDRDSSPRLSVLPGEGIHVLRGALHGLLER</sequence>
<feature type="non-terminal residue" evidence="2">
    <location>
        <position position="54"/>
    </location>
</feature>
<dbReference type="AlphaFoldDB" id="Q08XJ4"/>
<evidence type="ECO:0000313" key="2">
    <source>
        <dbReference type="EMBL" id="EAU65235.1"/>
    </source>
</evidence>
<accession>Q08XJ4</accession>
<protein>
    <submittedName>
        <fullName evidence="2">Uncharacterized protein</fullName>
    </submittedName>
</protein>
<comment type="caution">
    <text evidence="2">The sequence shown here is derived from an EMBL/GenBank/DDBJ whole genome shotgun (WGS) entry which is preliminary data.</text>
</comment>
<name>Q08XJ4_STIAD</name>
<proteinExistence type="predicted"/>
<evidence type="ECO:0000313" key="3">
    <source>
        <dbReference type="Proteomes" id="UP000032702"/>
    </source>
</evidence>
<reference evidence="2 3" key="1">
    <citation type="submission" date="2006-04" db="EMBL/GenBank/DDBJ databases">
        <authorList>
            <person name="Nierman W.C."/>
        </authorList>
    </citation>
    <scope>NUCLEOTIDE SEQUENCE [LARGE SCALE GENOMIC DNA]</scope>
    <source>
        <strain evidence="2 3">DW4/3-1</strain>
    </source>
</reference>
<evidence type="ECO:0000256" key="1">
    <source>
        <dbReference type="SAM" id="MobiDB-lite"/>
    </source>
</evidence>
<dbReference type="EMBL" id="AAMD01000089">
    <property type="protein sequence ID" value="EAU65235.1"/>
    <property type="molecule type" value="Genomic_DNA"/>
</dbReference>